<feature type="region of interest" description="Disordered" evidence="1">
    <location>
        <begin position="1"/>
        <end position="21"/>
    </location>
</feature>
<organism evidence="2 3">
    <name type="scientific">Cymbomonas tetramitiformis</name>
    <dbReference type="NCBI Taxonomy" id="36881"/>
    <lineage>
        <taxon>Eukaryota</taxon>
        <taxon>Viridiplantae</taxon>
        <taxon>Chlorophyta</taxon>
        <taxon>Pyramimonadophyceae</taxon>
        <taxon>Pyramimonadales</taxon>
        <taxon>Pyramimonadaceae</taxon>
        <taxon>Cymbomonas</taxon>
    </lineage>
</organism>
<feature type="region of interest" description="Disordered" evidence="1">
    <location>
        <begin position="40"/>
        <end position="77"/>
    </location>
</feature>
<dbReference type="AlphaFoldDB" id="A0AAE0L4J0"/>
<dbReference type="Proteomes" id="UP001190700">
    <property type="component" value="Unassembled WGS sequence"/>
</dbReference>
<dbReference type="EMBL" id="LGRX02009290">
    <property type="protein sequence ID" value="KAK3271891.1"/>
    <property type="molecule type" value="Genomic_DNA"/>
</dbReference>
<feature type="compositionally biased region" description="Gly residues" evidence="1">
    <location>
        <begin position="54"/>
        <end position="66"/>
    </location>
</feature>
<sequence length="77" mass="8112">PVVTPLTPTDPRGLQKPPPKMLPMPFVSVALKMGEVVGEAGEAEGRREVEGVEEAGGGWQEGGGEVHGQMDAGQERY</sequence>
<evidence type="ECO:0000313" key="2">
    <source>
        <dbReference type="EMBL" id="KAK3271891.1"/>
    </source>
</evidence>
<evidence type="ECO:0000256" key="1">
    <source>
        <dbReference type="SAM" id="MobiDB-lite"/>
    </source>
</evidence>
<proteinExistence type="predicted"/>
<comment type="caution">
    <text evidence="2">The sequence shown here is derived from an EMBL/GenBank/DDBJ whole genome shotgun (WGS) entry which is preliminary data.</text>
</comment>
<reference evidence="2 3" key="1">
    <citation type="journal article" date="2015" name="Genome Biol. Evol.">
        <title>Comparative Genomics of a Bacterivorous Green Alga Reveals Evolutionary Causalities and Consequences of Phago-Mixotrophic Mode of Nutrition.</title>
        <authorList>
            <person name="Burns J.A."/>
            <person name="Paasch A."/>
            <person name="Narechania A."/>
            <person name="Kim E."/>
        </authorList>
    </citation>
    <scope>NUCLEOTIDE SEQUENCE [LARGE SCALE GENOMIC DNA]</scope>
    <source>
        <strain evidence="2 3">PLY_AMNH</strain>
    </source>
</reference>
<keyword evidence="3" id="KW-1185">Reference proteome</keyword>
<gene>
    <name evidence="2" type="ORF">CYMTET_19783</name>
</gene>
<feature type="non-terminal residue" evidence="2">
    <location>
        <position position="1"/>
    </location>
</feature>
<name>A0AAE0L4J0_9CHLO</name>
<evidence type="ECO:0000313" key="3">
    <source>
        <dbReference type="Proteomes" id="UP001190700"/>
    </source>
</evidence>
<protein>
    <submittedName>
        <fullName evidence="2">Uncharacterized protein</fullName>
    </submittedName>
</protein>
<accession>A0AAE0L4J0</accession>